<comment type="caution">
    <text evidence="5">The sequence shown here is derived from an EMBL/GenBank/DDBJ whole genome shotgun (WGS) entry which is preliminary data.</text>
</comment>
<keyword evidence="6" id="KW-1185">Reference proteome</keyword>
<proteinExistence type="predicted"/>
<dbReference type="Gene3D" id="3.20.20.450">
    <property type="entry name" value="EAL domain"/>
    <property type="match status" value="1"/>
</dbReference>
<evidence type="ECO:0000313" key="6">
    <source>
        <dbReference type="Proteomes" id="UP000735592"/>
    </source>
</evidence>
<dbReference type="Pfam" id="PF00563">
    <property type="entry name" value="EAL"/>
    <property type="match status" value="1"/>
</dbReference>
<dbReference type="InterPro" id="IPR052155">
    <property type="entry name" value="Biofilm_reg_signaling"/>
</dbReference>
<dbReference type="SMART" id="SM00091">
    <property type="entry name" value="PAS"/>
    <property type="match status" value="1"/>
</dbReference>
<dbReference type="InterPro" id="IPR013767">
    <property type="entry name" value="PAS_fold"/>
</dbReference>
<evidence type="ECO:0000259" key="4">
    <source>
        <dbReference type="PROSITE" id="PS50887"/>
    </source>
</evidence>
<dbReference type="InterPro" id="IPR035965">
    <property type="entry name" value="PAS-like_dom_sf"/>
</dbReference>
<sequence length="636" mass="69890">MKPLSSQPEPAGPAVPRRKLPAWLPLALTPLLLAMLAAVALRRQHDVLAASLLATLLVLLLAVALRQLVLLPRRRLATQQRREQVTFDAAPDGIVRVDQNGIIRLVNPAMLKLSGYQREQLLGQNVAMLLPQALRARHATSMAGYFAQPRTRAMGEAALELLCADGSLRPVEISLGHWQEGSQRHAIAYIHDLSERHAFERSLQHRATHDDLTGLPNRRLFKALLQQAALRSGRQASRLSLLFLDLDHFKTINDNFGHAVGDTVLIEAGSRIQSVLRSGDVLARLGGDEFAVLLGELGSTDDAMRVAGKLLDVLKVPYTLRHQQIYSGASIGIAFLPDDAGNVDTLLRYADMAMYQAKQNGRGHFACYSHELNARAHEDMLIHTRLKEALAQNRLQLHYQPQVDVHSGMLVGAEALLRWHDEQLGPVSPERFVAVAEATGLILPLSEWVLEQVCQQICLWQQAGTPLRVAVNFSAHQFNQPDLAQQVANVLQRSGAPAALLDIEITETVVMARPDQARKQIAALVALGCSVALDDFGTGYSSLTRLKDLPVSKLKIDRSFVQGLPSDSNDCTIAQAIIGLARSFNLKMVAEGVENAAQLAYLREQGCELYQGWWYARAMPAHALSELLQAPQTVQA</sequence>
<dbReference type="CDD" id="cd00130">
    <property type="entry name" value="PAS"/>
    <property type="match status" value="1"/>
</dbReference>
<feature type="transmembrane region" description="Helical" evidence="1">
    <location>
        <begin position="47"/>
        <end position="65"/>
    </location>
</feature>
<evidence type="ECO:0000259" key="3">
    <source>
        <dbReference type="PROSITE" id="PS50883"/>
    </source>
</evidence>
<dbReference type="InterPro" id="IPR035919">
    <property type="entry name" value="EAL_sf"/>
</dbReference>
<dbReference type="SUPFAM" id="SSF55073">
    <property type="entry name" value="Nucleotide cyclase"/>
    <property type="match status" value="1"/>
</dbReference>
<dbReference type="NCBIfam" id="TIGR00229">
    <property type="entry name" value="sensory_box"/>
    <property type="match status" value="1"/>
</dbReference>
<dbReference type="NCBIfam" id="TIGR00254">
    <property type="entry name" value="GGDEF"/>
    <property type="match status" value="1"/>
</dbReference>
<dbReference type="Gene3D" id="3.30.70.270">
    <property type="match status" value="1"/>
</dbReference>
<dbReference type="InterPro" id="IPR001633">
    <property type="entry name" value="EAL_dom"/>
</dbReference>
<protein>
    <submittedName>
        <fullName evidence="5">EAL domain-containing protein</fullName>
    </submittedName>
</protein>
<feature type="transmembrane region" description="Helical" evidence="1">
    <location>
        <begin position="20"/>
        <end position="41"/>
    </location>
</feature>
<evidence type="ECO:0000259" key="2">
    <source>
        <dbReference type="PROSITE" id="PS50112"/>
    </source>
</evidence>
<evidence type="ECO:0000313" key="5">
    <source>
        <dbReference type="EMBL" id="MTW32532.1"/>
    </source>
</evidence>
<reference evidence="5 6" key="1">
    <citation type="submission" date="2019-11" db="EMBL/GenBank/DDBJ databases">
        <title>Type strains purchased from KCTC, JCM and DSMZ.</title>
        <authorList>
            <person name="Lu H."/>
        </authorList>
    </citation>
    <scope>NUCLEOTIDE SEQUENCE [LARGE SCALE GENOMIC DNA]</scope>
    <source>
        <strain evidence="5 6">DSM 103461</strain>
    </source>
</reference>
<feature type="domain" description="PAS" evidence="2">
    <location>
        <begin position="79"/>
        <end position="132"/>
    </location>
</feature>
<dbReference type="PROSITE" id="PS50112">
    <property type="entry name" value="PAS"/>
    <property type="match status" value="1"/>
</dbReference>
<feature type="domain" description="EAL" evidence="3">
    <location>
        <begin position="379"/>
        <end position="632"/>
    </location>
</feature>
<dbReference type="Gene3D" id="3.30.450.20">
    <property type="entry name" value="PAS domain"/>
    <property type="match status" value="1"/>
</dbReference>
<dbReference type="PANTHER" id="PTHR44757">
    <property type="entry name" value="DIGUANYLATE CYCLASE DGCP"/>
    <property type="match status" value="1"/>
</dbReference>
<organism evidence="5 6">
    <name type="scientific">Pseudoduganella danionis</name>
    <dbReference type="NCBI Taxonomy" id="1890295"/>
    <lineage>
        <taxon>Bacteria</taxon>
        <taxon>Pseudomonadati</taxon>
        <taxon>Pseudomonadota</taxon>
        <taxon>Betaproteobacteria</taxon>
        <taxon>Burkholderiales</taxon>
        <taxon>Oxalobacteraceae</taxon>
        <taxon>Telluria group</taxon>
        <taxon>Pseudoduganella</taxon>
    </lineage>
</organism>
<dbReference type="InterPro" id="IPR043128">
    <property type="entry name" value="Rev_trsase/Diguanyl_cyclase"/>
</dbReference>
<dbReference type="InterPro" id="IPR029787">
    <property type="entry name" value="Nucleotide_cyclase"/>
</dbReference>
<dbReference type="CDD" id="cd01948">
    <property type="entry name" value="EAL"/>
    <property type="match status" value="1"/>
</dbReference>
<gene>
    <name evidence="5" type="ORF">GM655_06800</name>
</gene>
<evidence type="ECO:0000256" key="1">
    <source>
        <dbReference type="SAM" id="Phobius"/>
    </source>
</evidence>
<dbReference type="Pfam" id="PF00989">
    <property type="entry name" value="PAS"/>
    <property type="match status" value="1"/>
</dbReference>
<feature type="domain" description="GGDEF" evidence="4">
    <location>
        <begin position="237"/>
        <end position="370"/>
    </location>
</feature>
<keyword evidence="1" id="KW-0472">Membrane</keyword>
<dbReference type="RefSeq" id="WP_155433779.1">
    <property type="nucleotide sequence ID" value="NZ_JBHLXK010000003.1"/>
</dbReference>
<dbReference type="PROSITE" id="PS50887">
    <property type="entry name" value="GGDEF"/>
    <property type="match status" value="1"/>
</dbReference>
<accession>A0ABW9SPD5</accession>
<dbReference type="InterPro" id="IPR000014">
    <property type="entry name" value="PAS"/>
</dbReference>
<dbReference type="SMART" id="SM00267">
    <property type="entry name" value="GGDEF"/>
    <property type="match status" value="1"/>
</dbReference>
<dbReference type="InterPro" id="IPR000160">
    <property type="entry name" value="GGDEF_dom"/>
</dbReference>
<keyword evidence="1" id="KW-1133">Transmembrane helix</keyword>
<keyword evidence="1" id="KW-0812">Transmembrane</keyword>
<dbReference type="SMART" id="SM00052">
    <property type="entry name" value="EAL"/>
    <property type="match status" value="1"/>
</dbReference>
<name>A0ABW9SPD5_9BURK</name>
<dbReference type="PANTHER" id="PTHR44757:SF2">
    <property type="entry name" value="BIOFILM ARCHITECTURE MAINTENANCE PROTEIN MBAA"/>
    <property type="match status" value="1"/>
</dbReference>
<dbReference type="PROSITE" id="PS50883">
    <property type="entry name" value="EAL"/>
    <property type="match status" value="1"/>
</dbReference>
<dbReference type="SUPFAM" id="SSF55785">
    <property type="entry name" value="PYP-like sensor domain (PAS domain)"/>
    <property type="match status" value="1"/>
</dbReference>
<dbReference type="Proteomes" id="UP000735592">
    <property type="component" value="Unassembled WGS sequence"/>
</dbReference>
<dbReference type="SUPFAM" id="SSF141868">
    <property type="entry name" value="EAL domain-like"/>
    <property type="match status" value="1"/>
</dbReference>
<dbReference type="EMBL" id="WNKW01000001">
    <property type="protein sequence ID" value="MTW32532.1"/>
    <property type="molecule type" value="Genomic_DNA"/>
</dbReference>
<dbReference type="Pfam" id="PF00990">
    <property type="entry name" value="GGDEF"/>
    <property type="match status" value="1"/>
</dbReference>
<dbReference type="CDD" id="cd01949">
    <property type="entry name" value="GGDEF"/>
    <property type="match status" value="1"/>
</dbReference>